<evidence type="ECO:0000313" key="3">
    <source>
        <dbReference type="EMBL" id="MFC0862430.1"/>
    </source>
</evidence>
<sequence length="645" mass="71810">MRLEKIKIELFRNFTDAQDMTVEPAVTSLVGKNESGKTTVLQALHRLNPANNPDRFTLSTEYPRPRLSRDRRKRNLEEVTPVTAWFSLEPGETARMAEILGFPPPEGTLVEASRSYDDVLRVEVTCPVGTVVRVAGEAVGVNIGDLDELADLGTVPEVVARAREMAAAHRTAGETAQATALEKLPHQLDKYEVLLDVETTEQQESALINLLPRFFYFSDYQMLAGETDLNELAGRVASGQLRDGDETMISLLSLAGQEPKSFLDEEYVTRKAELQAASSDLTRQVMKYWKQNDALSVVFDTDMPIVGKTREGHEIRHRFLKVELHDARHDVNTNFSTRSAGFQWFFSFLAAFSAYQDSGERVVVLLDEPGTSLHGEAQRDFLRYIFDELGAHQQVLYTTHSQHMLDPTRYETMRAVHDRATREQPELGVVITPVDLSADRTTILPVEAALGYTVAQHLFLGHGPHLAVEGSSDFVFLIRMSAHLISLGRTGLDPRISIIPVGGVTNMPAFVALFGRRLDVRALVDGAETTKVSRKIIQAAEAVGVDKSHIVILGELPGLPGTADIEDLFTSKDYLWLYSRASQPLTESDLPATGEPILRRIENVRGKFDHAGPAHQLTQNLDEFLAQVDPDTLDWFEELFIQLAV</sequence>
<proteinExistence type="predicted"/>
<comment type="caution">
    <text evidence="3">The sequence shown here is derived from an EMBL/GenBank/DDBJ whole genome shotgun (WGS) entry which is preliminary data.</text>
</comment>
<gene>
    <name evidence="3" type="ORF">ACFHYQ_08985</name>
</gene>
<dbReference type="InterPro" id="IPR041685">
    <property type="entry name" value="AAA_GajA/Old/RecF-like"/>
</dbReference>
<dbReference type="Pfam" id="PF13304">
    <property type="entry name" value="AAA_21"/>
    <property type="match status" value="1"/>
</dbReference>
<dbReference type="PANTHER" id="PTHR43581">
    <property type="entry name" value="ATP/GTP PHOSPHATASE"/>
    <property type="match status" value="1"/>
</dbReference>
<reference evidence="3 4" key="1">
    <citation type="submission" date="2024-09" db="EMBL/GenBank/DDBJ databases">
        <authorList>
            <person name="Sun Q."/>
            <person name="Mori K."/>
        </authorList>
    </citation>
    <scope>NUCLEOTIDE SEQUENCE [LARGE SCALE GENOMIC DNA]</scope>
    <source>
        <strain evidence="3 4">TBRC 1851</strain>
    </source>
</reference>
<dbReference type="InterPro" id="IPR003959">
    <property type="entry name" value="ATPase_AAA_core"/>
</dbReference>
<dbReference type="InterPro" id="IPR027417">
    <property type="entry name" value="P-loop_NTPase"/>
</dbReference>
<dbReference type="SUPFAM" id="SSF52540">
    <property type="entry name" value="P-loop containing nucleoside triphosphate hydrolases"/>
    <property type="match status" value="1"/>
</dbReference>
<evidence type="ECO:0000259" key="1">
    <source>
        <dbReference type="Pfam" id="PF13175"/>
    </source>
</evidence>
<feature type="domain" description="ATPase AAA-type core" evidence="2">
    <location>
        <begin position="210"/>
        <end position="405"/>
    </location>
</feature>
<dbReference type="Proteomes" id="UP001589870">
    <property type="component" value="Unassembled WGS sequence"/>
</dbReference>
<keyword evidence="4" id="KW-1185">Reference proteome</keyword>
<protein>
    <submittedName>
        <fullName evidence="3">AAA family ATPase</fullName>
    </submittedName>
</protein>
<name>A0ABV6U1U3_9ACTN</name>
<evidence type="ECO:0000259" key="2">
    <source>
        <dbReference type="Pfam" id="PF13304"/>
    </source>
</evidence>
<accession>A0ABV6U1U3</accession>
<feature type="domain" description="Endonuclease GajA/Old nuclease/RecF-like AAA" evidence="1">
    <location>
        <begin position="1"/>
        <end position="47"/>
    </location>
</feature>
<dbReference type="Pfam" id="PF13175">
    <property type="entry name" value="AAA_15"/>
    <property type="match status" value="1"/>
</dbReference>
<dbReference type="Gene3D" id="3.40.50.300">
    <property type="entry name" value="P-loop containing nucleotide triphosphate hydrolases"/>
    <property type="match status" value="2"/>
</dbReference>
<dbReference type="PANTHER" id="PTHR43581:SF4">
    <property type="entry name" value="ATP_GTP PHOSPHATASE"/>
    <property type="match status" value="1"/>
</dbReference>
<dbReference type="RefSeq" id="WP_394300641.1">
    <property type="nucleotide sequence ID" value="NZ_JBHMQT010000013.1"/>
</dbReference>
<evidence type="ECO:0000313" key="4">
    <source>
        <dbReference type="Proteomes" id="UP001589870"/>
    </source>
</evidence>
<organism evidence="3 4">
    <name type="scientific">Sphaerimonospora cavernae</name>
    <dbReference type="NCBI Taxonomy" id="1740611"/>
    <lineage>
        <taxon>Bacteria</taxon>
        <taxon>Bacillati</taxon>
        <taxon>Actinomycetota</taxon>
        <taxon>Actinomycetes</taxon>
        <taxon>Streptosporangiales</taxon>
        <taxon>Streptosporangiaceae</taxon>
        <taxon>Sphaerimonospora</taxon>
    </lineage>
</organism>
<dbReference type="EMBL" id="JBHMQT010000013">
    <property type="protein sequence ID" value="MFC0862430.1"/>
    <property type="molecule type" value="Genomic_DNA"/>
</dbReference>
<dbReference type="InterPro" id="IPR051396">
    <property type="entry name" value="Bact_Antivir_Def_Nuclease"/>
</dbReference>